<evidence type="ECO:0000256" key="8">
    <source>
        <dbReference type="ARBA" id="ARBA00023004"/>
    </source>
</evidence>
<dbReference type="GO" id="GO:0009279">
    <property type="term" value="C:cell outer membrane"/>
    <property type="evidence" value="ECO:0007669"/>
    <property type="project" value="UniProtKB-SubCell"/>
</dbReference>
<dbReference type="InterPro" id="IPR036942">
    <property type="entry name" value="Beta-barrel_TonB_sf"/>
</dbReference>
<keyword evidence="12 21" id="KW-0675">Receptor</keyword>
<dbReference type="InterPro" id="IPR010105">
    <property type="entry name" value="TonB_sidphr_rcpt"/>
</dbReference>
<dbReference type="Proteomes" id="UP000240243">
    <property type="component" value="Unassembled WGS sequence"/>
</dbReference>
<evidence type="ECO:0000256" key="14">
    <source>
        <dbReference type="ARBA" id="ARBA00072094"/>
    </source>
</evidence>
<organism evidence="21 22">
    <name type="scientific">Zobellella endophytica</name>
    <dbReference type="NCBI Taxonomy" id="2116700"/>
    <lineage>
        <taxon>Bacteria</taxon>
        <taxon>Pseudomonadati</taxon>
        <taxon>Pseudomonadota</taxon>
        <taxon>Gammaproteobacteria</taxon>
        <taxon>Aeromonadales</taxon>
        <taxon>Aeromonadaceae</taxon>
        <taxon>Zobellella</taxon>
    </lineage>
</organism>
<dbReference type="Pfam" id="PF07715">
    <property type="entry name" value="Plug"/>
    <property type="match status" value="1"/>
</dbReference>
<evidence type="ECO:0000256" key="17">
    <source>
        <dbReference type="RuleBase" id="RU003357"/>
    </source>
</evidence>
<protein>
    <recommendedName>
        <fullName evidence="14">Ferric aerobactin receptor</fullName>
    </recommendedName>
</protein>
<dbReference type="InterPro" id="IPR010917">
    <property type="entry name" value="TonB_rcpt_CS"/>
</dbReference>
<keyword evidence="22" id="KW-1185">Reference proteome</keyword>
<feature type="signal peptide" evidence="18">
    <location>
        <begin position="1"/>
        <end position="23"/>
    </location>
</feature>
<keyword evidence="4 15" id="KW-1134">Transmembrane beta strand</keyword>
<keyword evidence="13 15" id="KW-0998">Cell outer membrane</keyword>
<dbReference type="PROSITE" id="PS52016">
    <property type="entry name" value="TONB_DEPENDENT_REC_3"/>
    <property type="match status" value="1"/>
</dbReference>
<keyword evidence="5" id="KW-0410">Iron transport</keyword>
<feature type="short sequence motif" description="TonB C-terminal box" evidence="16">
    <location>
        <begin position="721"/>
        <end position="738"/>
    </location>
</feature>
<evidence type="ECO:0000313" key="22">
    <source>
        <dbReference type="Proteomes" id="UP000240243"/>
    </source>
</evidence>
<evidence type="ECO:0000256" key="1">
    <source>
        <dbReference type="ARBA" id="ARBA00004571"/>
    </source>
</evidence>
<evidence type="ECO:0000259" key="19">
    <source>
        <dbReference type="Pfam" id="PF00593"/>
    </source>
</evidence>
<sequence length="738" mass="81656">MPFQKKHLSRFIAAALLAGPAWAQQTTQFDTVMVTGSRSQAQISDLSNSVRVIEKEQLEQQIKAGKEFKDALAQLIPALDLGSQSRTNAGQNMRGRAVLVMIDGVSMNSSRGGGRQLDGIDPFNIERIEVLSGTSALYGAGGLGGIINIITKKGEPGRQLELEAGARSGLNSSDDGDLRTGLALSGGNDDINGRLSLAYGKNRGAYNADGDPILMDIAQTSLQYNESLDLMGNLQFRFTPEQSLSLTAQYYDSKSDGEHGMFLGDDFGGVTEKDPEQLAIRGGVDSDRSPRTRRDFLNASYHHQNWLGQELYLQGFYRSESFNYHPFPYVNGTAYDNVYAYAASQQNTEVFGAKLALVAKPLERLSLTYGVDVDRELFDATQMYFDLDQAKQSGGLTMQEDVTVGRYPGYRVDSLAGFMQLNYALTEDLGLNAGFRHQRLSNRVDDYIAMNQQIAIANGSATSADAIPGGEIDYDVNLFNAGLVYDLNASQQLWLNYAEGFELPDIAKYYGLGNYGAADANGHLPLLDSVDVAGSPLQGVETQSWELGWRLSDGIWDAQLAGYYSLSDKTISYDRQTLSVLLKDDKRRIYGLEGDLSVWLHDDWQAGVGGHWVFSETETTAGWRKLAVTEASPSKLTSFLAWQPAQPWSLRLQAQKMFDLRDDDGNKLEGYHTVDLLGRYQLPVGTLSAGIENLFDRDYTTIWGQRAQVWYVPYYGPNELYDFKGRGRTFSLTYNVKF</sequence>
<dbReference type="GO" id="GO:0015344">
    <property type="term" value="F:siderophore uptake transmembrane transporter activity"/>
    <property type="evidence" value="ECO:0007669"/>
    <property type="project" value="TreeGrafter"/>
</dbReference>
<dbReference type="GO" id="GO:0044718">
    <property type="term" value="P:siderophore transmembrane transport"/>
    <property type="evidence" value="ECO:0007669"/>
    <property type="project" value="TreeGrafter"/>
</dbReference>
<evidence type="ECO:0000256" key="2">
    <source>
        <dbReference type="ARBA" id="ARBA00009810"/>
    </source>
</evidence>
<dbReference type="FunFam" id="2.40.170.20:FF:000007">
    <property type="entry name" value="Ferric aerobactin receptor"/>
    <property type="match status" value="1"/>
</dbReference>
<dbReference type="FunFam" id="2.170.130.10:FF:000011">
    <property type="entry name" value="TonB-dependent siderophore receptor"/>
    <property type="match status" value="1"/>
</dbReference>
<evidence type="ECO:0000256" key="10">
    <source>
        <dbReference type="ARBA" id="ARBA00023077"/>
    </source>
</evidence>
<dbReference type="CDD" id="cd01347">
    <property type="entry name" value="ligand_gated_channel"/>
    <property type="match status" value="1"/>
</dbReference>
<evidence type="ECO:0000256" key="13">
    <source>
        <dbReference type="ARBA" id="ARBA00023237"/>
    </source>
</evidence>
<evidence type="ECO:0000256" key="15">
    <source>
        <dbReference type="PROSITE-ProRule" id="PRU01360"/>
    </source>
</evidence>
<evidence type="ECO:0000256" key="18">
    <source>
        <dbReference type="SAM" id="SignalP"/>
    </source>
</evidence>
<feature type="domain" description="TonB-dependent receptor-like beta-barrel" evidence="19">
    <location>
        <begin position="241"/>
        <end position="694"/>
    </location>
</feature>
<dbReference type="GO" id="GO:0038023">
    <property type="term" value="F:signaling receptor activity"/>
    <property type="evidence" value="ECO:0007669"/>
    <property type="project" value="InterPro"/>
</dbReference>
<dbReference type="SUPFAM" id="SSF56935">
    <property type="entry name" value="Porins"/>
    <property type="match status" value="1"/>
</dbReference>
<comment type="caution">
    <text evidence="21">The sequence shown here is derived from an EMBL/GenBank/DDBJ whole genome shotgun (WGS) entry which is preliminary data.</text>
</comment>
<keyword evidence="11 15" id="KW-0472">Membrane</keyword>
<evidence type="ECO:0000256" key="12">
    <source>
        <dbReference type="ARBA" id="ARBA00023170"/>
    </source>
</evidence>
<dbReference type="Gene3D" id="2.170.130.10">
    <property type="entry name" value="TonB-dependent receptor, plug domain"/>
    <property type="match status" value="1"/>
</dbReference>
<keyword evidence="7 18" id="KW-0732">Signal</keyword>
<evidence type="ECO:0000256" key="6">
    <source>
        <dbReference type="ARBA" id="ARBA00022692"/>
    </source>
</evidence>
<keyword evidence="3 15" id="KW-0813">Transport</keyword>
<evidence type="ECO:0000256" key="4">
    <source>
        <dbReference type="ARBA" id="ARBA00022452"/>
    </source>
</evidence>
<evidence type="ECO:0000256" key="5">
    <source>
        <dbReference type="ARBA" id="ARBA00022496"/>
    </source>
</evidence>
<keyword evidence="8" id="KW-0408">Iron</keyword>
<dbReference type="AlphaFoldDB" id="A0A2P7R3V6"/>
<dbReference type="PROSITE" id="PS01156">
    <property type="entry name" value="TONB_DEPENDENT_REC_2"/>
    <property type="match status" value="1"/>
</dbReference>
<dbReference type="Gene3D" id="2.40.170.20">
    <property type="entry name" value="TonB-dependent receptor, beta-barrel domain"/>
    <property type="match status" value="1"/>
</dbReference>
<dbReference type="EMBL" id="PXYG01000005">
    <property type="protein sequence ID" value="PSJ44875.1"/>
    <property type="molecule type" value="Genomic_DNA"/>
</dbReference>
<name>A0A2P7R3V6_9GAMM</name>
<evidence type="ECO:0000256" key="7">
    <source>
        <dbReference type="ARBA" id="ARBA00022729"/>
    </source>
</evidence>
<evidence type="ECO:0000256" key="9">
    <source>
        <dbReference type="ARBA" id="ARBA00023065"/>
    </source>
</evidence>
<dbReference type="NCBIfam" id="TIGR01783">
    <property type="entry name" value="TonB-siderophor"/>
    <property type="match status" value="1"/>
</dbReference>
<dbReference type="PANTHER" id="PTHR30069">
    <property type="entry name" value="TONB-DEPENDENT OUTER MEMBRANE RECEPTOR"/>
    <property type="match status" value="1"/>
</dbReference>
<feature type="domain" description="TonB-dependent receptor plug" evidence="20">
    <location>
        <begin position="44"/>
        <end position="146"/>
    </location>
</feature>
<gene>
    <name evidence="21" type="ORF">C7H85_13000</name>
</gene>
<evidence type="ECO:0000256" key="16">
    <source>
        <dbReference type="PROSITE-ProRule" id="PRU10144"/>
    </source>
</evidence>
<proteinExistence type="inferred from homology"/>
<dbReference type="InterPro" id="IPR039426">
    <property type="entry name" value="TonB-dep_rcpt-like"/>
</dbReference>
<keyword evidence="9" id="KW-0406">Ion transport</keyword>
<dbReference type="InterPro" id="IPR012910">
    <property type="entry name" value="Plug_dom"/>
</dbReference>
<keyword evidence="10 17" id="KW-0798">TonB box</keyword>
<comment type="similarity">
    <text evidence="2 15 17">Belongs to the TonB-dependent receptor family.</text>
</comment>
<evidence type="ECO:0000313" key="21">
    <source>
        <dbReference type="EMBL" id="PSJ44875.1"/>
    </source>
</evidence>
<feature type="chain" id="PRO_5015192540" description="Ferric aerobactin receptor" evidence="18">
    <location>
        <begin position="24"/>
        <end position="738"/>
    </location>
</feature>
<dbReference type="RefSeq" id="WP_106730126.1">
    <property type="nucleotide sequence ID" value="NZ_PXYG01000005.1"/>
</dbReference>
<dbReference type="PANTHER" id="PTHR30069:SF42">
    <property type="entry name" value="FERRIC AEROBACTIN RECEPTOR"/>
    <property type="match status" value="1"/>
</dbReference>
<dbReference type="OrthoDB" id="8670144at2"/>
<dbReference type="InterPro" id="IPR037066">
    <property type="entry name" value="Plug_dom_sf"/>
</dbReference>
<reference evidence="21 22" key="1">
    <citation type="submission" date="2018-03" db="EMBL/GenBank/DDBJ databases">
        <title>The draft genome of Zobellella sp. 59N8.</title>
        <authorList>
            <person name="Liu L."/>
            <person name="Li L."/>
            <person name="Zhang X."/>
            <person name="Liang L."/>
            <person name="Wang T."/>
        </authorList>
    </citation>
    <scope>NUCLEOTIDE SEQUENCE [LARGE SCALE GENOMIC DNA]</scope>
    <source>
        <strain evidence="21 22">59N8</strain>
    </source>
</reference>
<evidence type="ECO:0000259" key="20">
    <source>
        <dbReference type="Pfam" id="PF07715"/>
    </source>
</evidence>
<evidence type="ECO:0000256" key="3">
    <source>
        <dbReference type="ARBA" id="ARBA00022448"/>
    </source>
</evidence>
<dbReference type="InterPro" id="IPR000531">
    <property type="entry name" value="Beta-barrel_TonB"/>
</dbReference>
<accession>A0A2P7R3V6</accession>
<keyword evidence="6 15" id="KW-0812">Transmembrane</keyword>
<evidence type="ECO:0000256" key="11">
    <source>
        <dbReference type="ARBA" id="ARBA00023136"/>
    </source>
</evidence>
<dbReference type="Pfam" id="PF00593">
    <property type="entry name" value="TonB_dep_Rec_b-barrel"/>
    <property type="match status" value="1"/>
</dbReference>
<comment type="subcellular location">
    <subcellularLocation>
        <location evidence="1 15">Cell outer membrane</location>
        <topology evidence="1 15">Multi-pass membrane protein</topology>
    </subcellularLocation>
</comment>